<evidence type="ECO:0000313" key="3">
    <source>
        <dbReference type="Proteomes" id="UP000178264"/>
    </source>
</evidence>
<feature type="transmembrane region" description="Helical" evidence="1">
    <location>
        <begin position="49"/>
        <end position="69"/>
    </location>
</feature>
<protein>
    <recommendedName>
        <fullName evidence="4">DUF4956 domain-containing protein</fullName>
    </recommendedName>
</protein>
<dbReference type="InterPro" id="IPR032531">
    <property type="entry name" value="DUF4956"/>
</dbReference>
<organism evidence="2 3">
    <name type="scientific">Candidatus Uhrbacteria bacterium RIFCSPLOWO2_02_FULL_49_11</name>
    <dbReference type="NCBI Taxonomy" id="1802409"/>
    <lineage>
        <taxon>Bacteria</taxon>
        <taxon>Candidatus Uhriibacteriota</taxon>
    </lineage>
</organism>
<feature type="transmembrane region" description="Helical" evidence="1">
    <location>
        <begin position="20"/>
        <end position="37"/>
    </location>
</feature>
<evidence type="ECO:0000313" key="2">
    <source>
        <dbReference type="EMBL" id="OGL87587.1"/>
    </source>
</evidence>
<evidence type="ECO:0000256" key="1">
    <source>
        <dbReference type="SAM" id="Phobius"/>
    </source>
</evidence>
<feature type="transmembrane region" description="Helical" evidence="1">
    <location>
        <begin position="99"/>
        <end position="132"/>
    </location>
</feature>
<keyword evidence="1" id="KW-1133">Transmembrane helix</keyword>
<proteinExistence type="predicted"/>
<dbReference type="Pfam" id="PF16316">
    <property type="entry name" value="DUF4956"/>
    <property type="match status" value="1"/>
</dbReference>
<keyword evidence="1" id="KW-0472">Membrane</keyword>
<comment type="caution">
    <text evidence="2">The sequence shown here is derived from an EMBL/GenBank/DDBJ whole genome shotgun (WGS) entry which is preliminary data.</text>
</comment>
<gene>
    <name evidence="2" type="ORF">A3I42_03860</name>
</gene>
<name>A0A1F7VC43_9BACT</name>
<sequence length="227" mass="25106">MNTIFAELPQTLVFDPYTSLLNLALALVCSLAIAVVYKATHRGLSYSQTFVLTLVLGGVIISGVMMVIGNNVARAFGAFGAFSLIRFRTAVKDAKDMAFIFLVLAVGMAMGTNNYFIGVVLTMLSLAVVAVLQKINFGALRRYDYLLHFNLDTKQAKADDYRAVFDEYLKTSHVLNMKALDDGTILRMSFSIKFINDKKGEEFSRTLAALQGIREVNIITAKNDVEY</sequence>
<accession>A0A1F7VC43</accession>
<dbReference type="AlphaFoldDB" id="A0A1F7VC43"/>
<dbReference type="EMBL" id="MGER01000072">
    <property type="protein sequence ID" value="OGL87587.1"/>
    <property type="molecule type" value="Genomic_DNA"/>
</dbReference>
<evidence type="ECO:0008006" key="4">
    <source>
        <dbReference type="Google" id="ProtNLM"/>
    </source>
</evidence>
<dbReference type="Proteomes" id="UP000178264">
    <property type="component" value="Unassembled WGS sequence"/>
</dbReference>
<reference evidence="2 3" key="1">
    <citation type="journal article" date="2016" name="Nat. Commun.">
        <title>Thousands of microbial genomes shed light on interconnected biogeochemical processes in an aquifer system.</title>
        <authorList>
            <person name="Anantharaman K."/>
            <person name="Brown C.T."/>
            <person name="Hug L.A."/>
            <person name="Sharon I."/>
            <person name="Castelle C.J."/>
            <person name="Probst A.J."/>
            <person name="Thomas B.C."/>
            <person name="Singh A."/>
            <person name="Wilkins M.J."/>
            <person name="Karaoz U."/>
            <person name="Brodie E.L."/>
            <person name="Williams K.H."/>
            <person name="Hubbard S.S."/>
            <person name="Banfield J.F."/>
        </authorList>
    </citation>
    <scope>NUCLEOTIDE SEQUENCE [LARGE SCALE GENOMIC DNA]</scope>
</reference>
<keyword evidence="1" id="KW-0812">Transmembrane</keyword>